<dbReference type="InterPro" id="IPR005025">
    <property type="entry name" value="FMN_Rdtase-like_dom"/>
</dbReference>
<dbReference type="Gene3D" id="3.40.50.360">
    <property type="match status" value="1"/>
</dbReference>
<dbReference type="Pfam" id="PF03358">
    <property type="entry name" value="FMN_red"/>
    <property type="match status" value="1"/>
</dbReference>
<keyword evidence="5" id="KW-1185">Reference proteome</keyword>
<evidence type="ECO:0000256" key="1">
    <source>
        <dbReference type="ARBA" id="ARBA00001917"/>
    </source>
</evidence>
<keyword evidence="2" id="KW-0288">FMN</keyword>
<sequence>MLLSEEYFKNTKPLNIVGLCGSLREDSCSYTALSESLTSAKTLGASVDLIDLKSLSLPYFTDEAKASDPAVKQFLEIIDNADGIIVSSPEYHGSYSGVLKNALDYLTKEQVKNKAVALISVGAGQYGGFAALDALDKVMKTLHGIVIPLKVSVSHSHKVISSGQIHSQEYATRLLDMTKELLACSERLGQFDGEKQYAYG</sequence>
<protein>
    <submittedName>
        <fullName evidence="4">NAD(P)H-dependent oxidoreductase</fullName>
    </submittedName>
</protein>
<organism evidence="4 5">
    <name type="scientific">Thalassomonas haliotis</name>
    <dbReference type="NCBI Taxonomy" id="485448"/>
    <lineage>
        <taxon>Bacteria</taxon>
        <taxon>Pseudomonadati</taxon>
        <taxon>Pseudomonadota</taxon>
        <taxon>Gammaproteobacteria</taxon>
        <taxon>Alteromonadales</taxon>
        <taxon>Colwelliaceae</taxon>
        <taxon>Thalassomonas</taxon>
    </lineage>
</organism>
<dbReference type="PANTHER" id="PTHR30543:SF21">
    <property type="entry name" value="NAD(P)H-DEPENDENT FMN REDUCTASE LOT6"/>
    <property type="match status" value="1"/>
</dbReference>
<keyword evidence="2" id="KW-0285">Flavoprotein</keyword>
<reference evidence="4 5" key="1">
    <citation type="journal article" date="2022" name="Mar. Drugs">
        <title>Bioassay-Guided Fractionation Leads to the Detection of Cholic Acid Generated by the Rare Thalassomonas sp.</title>
        <authorList>
            <person name="Pheiffer F."/>
            <person name="Schneider Y.K."/>
            <person name="Hansen E.H."/>
            <person name="Andersen J.H."/>
            <person name="Isaksson J."/>
            <person name="Busche T."/>
            <person name="R C."/>
            <person name="Kalinowski J."/>
            <person name="Zyl L.V."/>
            <person name="Trindade M."/>
        </authorList>
    </citation>
    <scope>NUCLEOTIDE SEQUENCE [LARGE SCALE GENOMIC DNA]</scope>
    <source>
        <strain evidence="4 5">A5K-61T</strain>
    </source>
</reference>
<evidence type="ECO:0000259" key="3">
    <source>
        <dbReference type="Pfam" id="PF03358"/>
    </source>
</evidence>
<dbReference type="InterPro" id="IPR029039">
    <property type="entry name" value="Flavoprotein-like_sf"/>
</dbReference>
<evidence type="ECO:0000256" key="2">
    <source>
        <dbReference type="ARBA" id="ARBA00022643"/>
    </source>
</evidence>
<proteinExistence type="predicted"/>
<evidence type="ECO:0000313" key="4">
    <source>
        <dbReference type="EMBL" id="WDE11834.1"/>
    </source>
</evidence>
<dbReference type="RefSeq" id="WP_274052049.1">
    <property type="nucleotide sequence ID" value="NZ_CP059693.1"/>
</dbReference>
<dbReference type="PANTHER" id="PTHR30543">
    <property type="entry name" value="CHROMATE REDUCTASE"/>
    <property type="match status" value="1"/>
</dbReference>
<feature type="domain" description="NADPH-dependent FMN reductase-like" evidence="3">
    <location>
        <begin position="15"/>
        <end position="157"/>
    </location>
</feature>
<name>A0ABY7VDV3_9GAMM</name>
<gene>
    <name evidence="4" type="ORF">H3N35_27210</name>
</gene>
<dbReference type="EMBL" id="CP059693">
    <property type="protein sequence ID" value="WDE11834.1"/>
    <property type="molecule type" value="Genomic_DNA"/>
</dbReference>
<evidence type="ECO:0000313" key="5">
    <source>
        <dbReference type="Proteomes" id="UP001215231"/>
    </source>
</evidence>
<dbReference type="SUPFAM" id="SSF52218">
    <property type="entry name" value="Flavoproteins"/>
    <property type="match status" value="1"/>
</dbReference>
<accession>A0ABY7VDV3</accession>
<dbReference type="InterPro" id="IPR050712">
    <property type="entry name" value="NAD(P)H-dep_reductase"/>
</dbReference>
<comment type="cofactor">
    <cofactor evidence="1">
        <name>FMN</name>
        <dbReference type="ChEBI" id="CHEBI:58210"/>
    </cofactor>
</comment>
<dbReference type="Proteomes" id="UP001215231">
    <property type="component" value="Chromosome"/>
</dbReference>